<accession>A0AAE0U8W9</accession>
<reference evidence="2" key="2">
    <citation type="submission" date="2023-06" db="EMBL/GenBank/DDBJ databases">
        <authorList>
            <consortium name="Lawrence Berkeley National Laboratory"/>
            <person name="Haridas S."/>
            <person name="Hensen N."/>
            <person name="Bonometti L."/>
            <person name="Westerberg I."/>
            <person name="Brannstrom I.O."/>
            <person name="Guillou S."/>
            <person name="Cros-Aarteil S."/>
            <person name="Calhoun S."/>
            <person name="Kuo A."/>
            <person name="Mondo S."/>
            <person name="Pangilinan J."/>
            <person name="Riley R."/>
            <person name="LaButti K."/>
            <person name="Andreopoulos B."/>
            <person name="Lipzen A."/>
            <person name="Chen C."/>
            <person name="Yanf M."/>
            <person name="Daum C."/>
            <person name="Ng V."/>
            <person name="Clum A."/>
            <person name="Steindorff A."/>
            <person name="Ohm R."/>
            <person name="Martin F."/>
            <person name="Silar P."/>
            <person name="Natvig D."/>
            <person name="Lalanne C."/>
            <person name="Gautier V."/>
            <person name="Ament-velasquez S.L."/>
            <person name="Kruys A."/>
            <person name="Hutchinson M.I."/>
            <person name="Powell A.J."/>
            <person name="Barry K."/>
            <person name="Miller A.N."/>
            <person name="Grigoriev I.V."/>
            <person name="Debuchy R."/>
            <person name="Gladieux P."/>
            <person name="Thoren M.H."/>
            <person name="Johannesson H."/>
        </authorList>
    </citation>
    <scope>NUCLEOTIDE SEQUENCE</scope>
    <source>
        <strain evidence="2">CBS 232.78</strain>
    </source>
</reference>
<dbReference type="PANTHER" id="PTHR10039:SF14">
    <property type="entry name" value="NACHT DOMAIN-CONTAINING PROTEIN"/>
    <property type="match status" value="1"/>
</dbReference>
<gene>
    <name evidence="2" type="ORF">B0H63DRAFT_492213</name>
</gene>
<feature type="domain" description="DUF7708" evidence="1">
    <location>
        <begin position="31"/>
        <end position="168"/>
    </location>
</feature>
<evidence type="ECO:0000313" key="2">
    <source>
        <dbReference type="EMBL" id="KAK3395303.1"/>
    </source>
</evidence>
<sequence>MLEHVRVAALTIENQFAARQSLRHMHRLTPLFSGLEHYSKVADVLCNGTPFLPWIWALITLVLRVASEYVEAFEQIVLGYSRIASSLKRFNILGKAFARNADFQQTLAAFYADILQFHKHAYKFVTRNGWKLFFLTSWGRFQRRFDGILEDMQRHESLIDNEANALGIAQIQEIRSGVGAWRDDNEGKLAISGEEQTLSQYQSIVIWLKANDADQLAIHDVLRANGEKYPGTCSWVLKNQKVIDFLKVGTCFVVYHFCTYAYVSSTTYEQILKSLILQLVQKNGDLTAHQENVWVVVDGLDECEADTPTRLVSLMNSASSNRPSPVLSKYLRRKQILSLTDEKAGLEEAIRHYASQRLLSLHDKFEQLDVGAIEIENIERGVAQKADGMFLYARLVLDYLAINLFYTSDEIHTSIDQLPEKIADFYRTILGQILTSLDYRSRERIDSGNPSATQPIPQHSSLSTLVLSEPAAFQEHGIASIIWLQEFHLYAAEYWTDYVLSEAKAKNGLDTNSSLFLLAYQLAEHLSEKCSHASIGSRMDDVAGGLLDERLAVIEQYGELHGHIARAMKARSLPHLEKKFLETLGEPQLCAKTSDCGSKPARDARQIWSQSYALDGISALTSRYQHYLRWLLSQSDVPGVSAEDFDVFKQHFKATLGFEAEEIQIEHQTSHFLVLRCTFLGCQYPAFVTSRALKSHMDKHHKPPPAIRAIRRVGKMPRNAYPSCLH</sequence>
<dbReference type="InterPro" id="IPR056125">
    <property type="entry name" value="DUF7708"/>
</dbReference>
<dbReference type="Pfam" id="PF24809">
    <property type="entry name" value="DUF7708"/>
    <property type="match status" value="1"/>
</dbReference>
<protein>
    <recommendedName>
        <fullName evidence="1">DUF7708 domain-containing protein</fullName>
    </recommendedName>
</protein>
<reference evidence="2" key="1">
    <citation type="journal article" date="2023" name="Mol. Phylogenet. Evol.">
        <title>Genome-scale phylogeny and comparative genomics of the fungal order Sordariales.</title>
        <authorList>
            <person name="Hensen N."/>
            <person name="Bonometti L."/>
            <person name="Westerberg I."/>
            <person name="Brannstrom I.O."/>
            <person name="Guillou S."/>
            <person name="Cros-Aarteil S."/>
            <person name="Calhoun S."/>
            <person name="Haridas S."/>
            <person name="Kuo A."/>
            <person name="Mondo S."/>
            <person name="Pangilinan J."/>
            <person name="Riley R."/>
            <person name="LaButti K."/>
            <person name="Andreopoulos B."/>
            <person name="Lipzen A."/>
            <person name="Chen C."/>
            <person name="Yan M."/>
            <person name="Daum C."/>
            <person name="Ng V."/>
            <person name="Clum A."/>
            <person name="Steindorff A."/>
            <person name="Ohm R.A."/>
            <person name="Martin F."/>
            <person name="Silar P."/>
            <person name="Natvig D.O."/>
            <person name="Lalanne C."/>
            <person name="Gautier V."/>
            <person name="Ament-Velasquez S.L."/>
            <person name="Kruys A."/>
            <person name="Hutchinson M.I."/>
            <person name="Powell A.J."/>
            <person name="Barry K."/>
            <person name="Miller A.N."/>
            <person name="Grigoriev I.V."/>
            <person name="Debuchy R."/>
            <person name="Gladieux P."/>
            <person name="Hiltunen Thoren M."/>
            <person name="Johannesson H."/>
        </authorList>
    </citation>
    <scope>NUCLEOTIDE SEQUENCE</scope>
    <source>
        <strain evidence="2">CBS 232.78</strain>
    </source>
</reference>
<evidence type="ECO:0000259" key="1">
    <source>
        <dbReference type="Pfam" id="PF24809"/>
    </source>
</evidence>
<organism evidence="2 3">
    <name type="scientific">Podospora didyma</name>
    <dbReference type="NCBI Taxonomy" id="330526"/>
    <lineage>
        <taxon>Eukaryota</taxon>
        <taxon>Fungi</taxon>
        <taxon>Dikarya</taxon>
        <taxon>Ascomycota</taxon>
        <taxon>Pezizomycotina</taxon>
        <taxon>Sordariomycetes</taxon>
        <taxon>Sordariomycetidae</taxon>
        <taxon>Sordariales</taxon>
        <taxon>Podosporaceae</taxon>
        <taxon>Podospora</taxon>
    </lineage>
</organism>
<evidence type="ECO:0000313" key="3">
    <source>
        <dbReference type="Proteomes" id="UP001285441"/>
    </source>
</evidence>
<keyword evidence="3" id="KW-1185">Reference proteome</keyword>
<proteinExistence type="predicted"/>
<dbReference type="Proteomes" id="UP001285441">
    <property type="component" value="Unassembled WGS sequence"/>
</dbReference>
<name>A0AAE0U8W9_9PEZI</name>
<dbReference type="PANTHER" id="PTHR10039">
    <property type="entry name" value="AMELOGENIN"/>
    <property type="match status" value="1"/>
</dbReference>
<comment type="caution">
    <text evidence="2">The sequence shown here is derived from an EMBL/GenBank/DDBJ whole genome shotgun (WGS) entry which is preliminary data.</text>
</comment>
<dbReference type="EMBL" id="JAULSW010000001">
    <property type="protein sequence ID" value="KAK3395303.1"/>
    <property type="molecule type" value="Genomic_DNA"/>
</dbReference>
<dbReference type="AlphaFoldDB" id="A0AAE0U8W9"/>